<comment type="subcellular location">
    <subcellularLocation>
        <location evidence="1 6">Membrane</location>
        <topology evidence="1 6">Multi-pass membrane protein</topology>
    </subcellularLocation>
</comment>
<dbReference type="InterPro" id="IPR007735">
    <property type="entry name" value="Pecanex_C"/>
</dbReference>
<feature type="compositionally biased region" description="Low complexity" evidence="7">
    <location>
        <begin position="2392"/>
        <end position="2403"/>
    </location>
</feature>
<feature type="transmembrane region" description="Helical" evidence="6">
    <location>
        <begin position="1463"/>
        <end position="1481"/>
    </location>
</feature>
<feature type="transmembrane region" description="Helical" evidence="6">
    <location>
        <begin position="1341"/>
        <end position="1358"/>
    </location>
</feature>
<dbReference type="PANTHER" id="PTHR12372:SF7">
    <property type="entry name" value="PROTEIN PECANEX"/>
    <property type="match status" value="1"/>
</dbReference>
<dbReference type="EMBL" id="CAXLJM020000046">
    <property type="protein sequence ID" value="CAL8111733.1"/>
    <property type="molecule type" value="Genomic_DNA"/>
</dbReference>
<sequence length="2549" mass="282069">MGSQLVEVLRQGCWASLTGGWFHDPRQPLFINTVHLYLWLLLVALPLTLYIYFSSTMIIWSIYCGAVGILFSSIKILNARLHYLFDTTEPIPEPIKDDSKASLEEVKTVKPKKSRPRNIGLNSEVIELQVMQPGLPGVLRTRAEETEEFAIGGNLKVDVHRKESTSNSDSSSTSSRSSGMSSSRQATKSDSRNTVNDHDADVDGIAMATVVVHEGPDGTEPENARQNQLSTVSTAAEPEEITSLSPLSQQPSVLSMDESEFQSEPRKLNNVFSLDSGLTNSSVECANNLTGTTSLELGHVLSRDEESANKRLRFRRTQSALETSAVCSSKNAVVSTSQSSSRLQENTNTSRNQSLDTQSLQADLSSQGMKGNSDGIAREEMYNNSSPPSEDEDEEDPLPDISDIHIHVVKGAAGGRSNGKADDKCSELKSKSNTVISDASESDGDEDDQTRSRTPLLARHCSLEQKQKVSCTSSDGQTRRRDEHNMNTTSGHKRVSFSTGSLDGGPSGQSTTKKHRGRNREHCSRVDNDQRRSDRHGVGRHSTNSRQFMGKSVSGGNISSVMSSYPSSNPALIKSDSLDKAIQPDIVESEMGAVGGVTLEEIVGGEEDGTGDSDSISNERRFVLVPQNDSMVGWNQAGGPFTSQWLFQAVNVAVKAFTSTMTPQSTSDLLNPDSRKSCDVESITSGDSQKSNSLLGLNWLFSSNPDISAVEGDSDWDFPDCAEANPADVDSKACQRLSDLAAASIVADNLLGVLPSKRPPPNVSAHNAIPPRRSSGARRVERETSPRILERLLEESHEPSPSSSLSPGGELAKQMRTSGVRSSRSPRPHSRRGTHGRSREIRDLPEAVTASNTFLQTARDFRNHFRSLGAQNSLDISGSLSSNSFSERYGNTSTRGSIQGTFRPRDESVLCDIDNATSTVNRRLRRLAHSRRSLERRRETPYGSPSLSQTGPGRHIASSHDDTTEGAVHYFQDELGHWHSYTFAGQVTEMPAGRGPPSASNFQPVVKFTQPPTVDSSCEPNSSCVEPRQSTSTNCNPNETACSSGGNANTTAYLSMSNALSSCIKTPSSSESWTSESSTELAVDPNTNKMYESYRRNLPTSLTSVPSQRNHQGLNTSGGPSPIPSMPSLITITPESTASASIAAHAHAHATSGRLPVPSYSSMHRTWQRNRRDVLQVLTESLLERRRPTGSAYGSSIGGPSDAAVVSSVEPDLSARSLAKSRVDLENLKRKRKKQPRYYYDMKILPFISRFRVKVWFDRLKLMTLFDRHRTCFENILAIILAIGVASLGSYLLHQGYYQDLTMVLLCFVMASCQFSVLKSVQPDAASPTHGFNRIVAFSRPIYFCICGLLVLLLQTSLDNNICDLGLKIYGMDLTNRQILLYFRDGILLLILFFPLLFSVGLFPQFNTFAMYVFEQLDIHFFGGNGTSSLFASFVCFVKSWTTVGILYGFAYGAMSEAQSTQHLLFSIFCALLVATTYHLSRCASDQSIMWTVLKQIFCPDEDCFGEAVTTTKSKELESDQGDPLPKKLRETVNARLKSDAIICTVIGAVTFGLHCSTVFTALQPGLTPVLYSVAIVLGFLLHYLIPQFRKQLPCQVISHPVLTPGEYKQFEVRDAARLMWFEKLFVWLCFFERNIVYPLLWISALTQDSTKLVAEEKFGLGLGSLLIVVTGLKAFRMSFSDPSKHYLILFFTVLFFNFDWEGYSEQFLVDFFFMSIGFHKVYELWLKLQFVITYIAPWQITWGSAFHAFAQPFSVPHSAMLFLQALVSSILSAPLNPFLGSAIFITSYVRPLKFWERDYNTKRVDHSNTRLSSHLEKNPGADDNNLNSIFYEHLTRSLQDSLCGDLTLGRWGLVSQGDCFVLASDYLNCLVHIIEVGNGLVTFQVRGLEFRGTYCQQREVEAISEGVEDDEGFCCCEPGHPPHMLSVNAAFSQRWLAWEVTVTKYVLEGYSISDNSAVSMLQVFDLRKILITYYVKSIIYYAVKAEKLEEWMESEPILTALKPTLEKHYAELDPVFSVNMDEDYDFTMSGITRNSFCNVYHTWINYCVSKREKEKGSDIESCSRESFVVSLCFALSILGRRALGVASHSNALSSVEFFLYGLHALFKGDFRVTCQRDEWVFSDMDLLKKVVAPAVRMSLKLHQDHFMCPDEYDDHAALYDAITYNDENLVISHEGDPAWRSAVLAGTRALLALRHVLDDGTDEYKIIMLNKRHLSFRVIKLNRECVRGLWAGQQQELVYLRNRDPERGSIQNAKQALRNIINSSCDQPIGYPIYVSPLTTSYVDTHSQVKSLVGGPISLSQLKESALALWNRIRRRCSEGCSSGSSAVPHEDGGTVAYGHDGVYSMSASAVLPAVVSSGLNLSGSQSLDGSQIGGSSVGRSSLTRGNINRGSVASNVSGSVGKPSTSTLASIAGLLSDTTNVSSRDKERVVEGRNIRESSRDRERDKSASLQRVRIIDANQVYDGLNLGRKIDCLWPDEEMRLRGGRSYWQNWCPEEGMEGLVVHKWIPLHRDPGCRSVTEKTILLLKIDDKFVPIASEGVIDLGHEV</sequence>
<feature type="region of interest" description="Disordered" evidence="7">
    <location>
        <begin position="663"/>
        <end position="689"/>
    </location>
</feature>
<feature type="transmembrane region" description="Helical" evidence="6">
    <location>
        <begin position="1541"/>
        <end position="1563"/>
    </location>
</feature>
<feature type="compositionally biased region" description="Low complexity" evidence="7">
    <location>
        <begin position="1066"/>
        <end position="1080"/>
    </location>
</feature>
<feature type="compositionally biased region" description="Basic and acidic residues" evidence="7">
    <location>
        <begin position="419"/>
        <end position="430"/>
    </location>
</feature>
<feature type="compositionally biased region" description="Polar residues" evidence="7">
    <location>
        <begin position="2379"/>
        <end position="2391"/>
    </location>
</feature>
<comment type="similarity">
    <text evidence="2 6">Belongs to the pecanex family.</text>
</comment>
<feature type="compositionally biased region" description="Basic and acidic residues" evidence="7">
    <location>
        <begin position="520"/>
        <end position="537"/>
    </location>
</feature>
<feature type="region of interest" description="Disordered" evidence="7">
    <location>
        <begin position="2425"/>
        <end position="2449"/>
    </location>
</feature>
<comment type="caution">
    <text evidence="9">The sequence shown here is derived from an EMBL/GenBank/DDBJ whole genome shotgun (WGS) entry which is preliminary data.</text>
</comment>
<keyword evidence="10" id="KW-1185">Reference proteome</keyword>
<evidence type="ECO:0000256" key="4">
    <source>
        <dbReference type="ARBA" id="ARBA00022989"/>
    </source>
</evidence>
<evidence type="ECO:0000256" key="1">
    <source>
        <dbReference type="ARBA" id="ARBA00004141"/>
    </source>
</evidence>
<dbReference type="Proteomes" id="UP001642540">
    <property type="component" value="Unassembled WGS sequence"/>
</dbReference>
<gene>
    <name evidence="9" type="ORF">ODALV1_LOCUS15309</name>
</gene>
<protein>
    <recommendedName>
        <fullName evidence="6">Pecanex-like protein</fullName>
    </recommendedName>
</protein>
<feature type="compositionally biased region" description="Basic and acidic residues" evidence="7">
    <location>
        <begin position="778"/>
        <end position="798"/>
    </location>
</feature>
<feature type="region of interest" description="Disordered" evidence="7">
    <location>
        <begin position="1012"/>
        <end position="1035"/>
    </location>
</feature>
<feature type="compositionally biased region" description="Acidic residues" evidence="7">
    <location>
        <begin position="389"/>
        <end position="398"/>
    </location>
</feature>
<feature type="compositionally biased region" description="Polar residues" evidence="7">
    <location>
        <begin position="1100"/>
        <end position="1115"/>
    </location>
</feature>
<feature type="region of interest" description="Disordered" evidence="7">
    <location>
        <begin position="926"/>
        <end position="962"/>
    </location>
</feature>
<feature type="region of interest" description="Disordered" evidence="7">
    <location>
        <begin position="411"/>
        <end position="554"/>
    </location>
</feature>
<evidence type="ECO:0000256" key="6">
    <source>
        <dbReference type="RuleBase" id="RU367089"/>
    </source>
</evidence>
<reference evidence="9 10" key="1">
    <citation type="submission" date="2024-08" db="EMBL/GenBank/DDBJ databases">
        <authorList>
            <person name="Cucini C."/>
            <person name="Frati F."/>
        </authorList>
    </citation>
    <scope>NUCLEOTIDE SEQUENCE [LARGE SCALE GENOMIC DNA]</scope>
</reference>
<feature type="region of interest" description="Disordered" evidence="7">
    <location>
        <begin position="873"/>
        <end position="901"/>
    </location>
</feature>
<feature type="compositionally biased region" description="Polar residues" evidence="7">
    <location>
        <begin position="334"/>
        <end position="370"/>
    </location>
</feature>
<feature type="compositionally biased region" description="Polar residues" evidence="7">
    <location>
        <begin position="224"/>
        <end position="234"/>
    </location>
</feature>
<feature type="transmembrane region" description="Helical" evidence="6">
    <location>
        <begin position="1625"/>
        <end position="1647"/>
    </location>
</feature>
<organism evidence="9 10">
    <name type="scientific">Orchesella dallaii</name>
    <dbReference type="NCBI Taxonomy" id="48710"/>
    <lineage>
        <taxon>Eukaryota</taxon>
        <taxon>Metazoa</taxon>
        <taxon>Ecdysozoa</taxon>
        <taxon>Arthropoda</taxon>
        <taxon>Hexapoda</taxon>
        <taxon>Collembola</taxon>
        <taxon>Entomobryomorpha</taxon>
        <taxon>Entomobryoidea</taxon>
        <taxon>Orchesellidae</taxon>
        <taxon>Orchesellinae</taxon>
        <taxon>Orchesella</taxon>
    </lineage>
</organism>
<evidence type="ECO:0000256" key="2">
    <source>
        <dbReference type="ARBA" id="ARBA00010170"/>
    </source>
</evidence>
<feature type="region of interest" description="Disordered" evidence="7">
    <location>
        <begin position="2366"/>
        <end position="2404"/>
    </location>
</feature>
<feature type="compositionally biased region" description="Basic and acidic residues" evidence="7">
    <location>
        <begin position="187"/>
        <end position="201"/>
    </location>
</feature>
<keyword evidence="5 6" id="KW-0472">Membrane</keyword>
<feature type="transmembrane region" description="Helical" evidence="6">
    <location>
        <begin position="1569"/>
        <end position="1586"/>
    </location>
</feature>
<feature type="transmembrane region" description="Helical" evidence="6">
    <location>
        <begin position="1379"/>
        <end position="1400"/>
    </location>
</feature>
<accession>A0ABP1QVN7</accession>
<name>A0ABP1QVN7_9HEXA</name>
<keyword evidence="4 6" id="KW-1133">Transmembrane helix</keyword>
<dbReference type="Pfam" id="PF05041">
    <property type="entry name" value="Pecanex_C"/>
    <property type="match status" value="1"/>
</dbReference>
<feature type="transmembrane region" description="Helical" evidence="6">
    <location>
        <begin position="1688"/>
        <end position="1705"/>
    </location>
</feature>
<proteinExistence type="inferred from homology"/>
<dbReference type="PANTHER" id="PTHR12372">
    <property type="entry name" value="PECANEX"/>
    <property type="match status" value="1"/>
</dbReference>
<feature type="transmembrane region" description="Helical" evidence="6">
    <location>
        <begin position="36"/>
        <end position="53"/>
    </location>
</feature>
<feature type="region of interest" description="Disordered" evidence="7">
    <location>
        <begin position="214"/>
        <end position="252"/>
    </location>
</feature>
<feature type="transmembrane region" description="Helical" evidence="6">
    <location>
        <begin position="1430"/>
        <end position="1451"/>
    </location>
</feature>
<feature type="transmembrane region" description="Helical" evidence="6">
    <location>
        <begin position="1659"/>
        <end position="1676"/>
    </location>
</feature>
<evidence type="ECO:0000256" key="3">
    <source>
        <dbReference type="ARBA" id="ARBA00022692"/>
    </source>
</evidence>
<evidence type="ECO:0000313" key="9">
    <source>
        <dbReference type="EMBL" id="CAL8111733.1"/>
    </source>
</evidence>
<feature type="region of interest" description="Disordered" evidence="7">
    <location>
        <begin position="1065"/>
        <end position="1086"/>
    </location>
</feature>
<feature type="domain" description="Pecanex C-terminal" evidence="8">
    <location>
        <begin position="2064"/>
        <end position="2289"/>
    </location>
</feature>
<evidence type="ECO:0000313" key="10">
    <source>
        <dbReference type="Proteomes" id="UP001642540"/>
    </source>
</evidence>
<feature type="region of interest" description="Disordered" evidence="7">
    <location>
        <begin position="154"/>
        <end position="201"/>
    </location>
</feature>
<feature type="compositionally biased region" description="Low complexity" evidence="7">
    <location>
        <begin position="873"/>
        <end position="886"/>
    </location>
</feature>
<feature type="compositionally biased region" description="Low complexity" evidence="7">
    <location>
        <begin position="799"/>
        <end position="823"/>
    </location>
</feature>
<keyword evidence="3 6" id="KW-0812">Transmembrane</keyword>
<dbReference type="InterPro" id="IPR039797">
    <property type="entry name" value="Pecanex"/>
</dbReference>
<evidence type="ECO:0000256" key="5">
    <source>
        <dbReference type="ARBA" id="ARBA00023136"/>
    </source>
</evidence>
<feature type="transmembrane region" description="Helical" evidence="6">
    <location>
        <begin position="59"/>
        <end position="77"/>
    </location>
</feature>
<feature type="compositionally biased region" description="Low complexity" evidence="7">
    <location>
        <begin position="243"/>
        <end position="252"/>
    </location>
</feature>
<feature type="compositionally biased region" description="Basic residues" evidence="7">
    <location>
        <begin position="824"/>
        <end position="836"/>
    </location>
</feature>
<evidence type="ECO:0000259" key="8">
    <source>
        <dbReference type="Pfam" id="PF05041"/>
    </source>
</evidence>
<feature type="compositionally biased region" description="Polar residues" evidence="7">
    <location>
        <begin position="486"/>
        <end position="501"/>
    </location>
</feature>
<feature type="region of interest" description="Disordered" evidence="7">
    <location>
        <begin position="757"/>
        <end position="845"/>
    </location>
</feature>
<evidence type="ECO:0000256" key="7">
    <source>
        <dbReference type="SAM" id="MobiDB-lite"/>
    </source>
</evidence>
<feature type="compositionally biased region" description="Polar residues" evidence="7">
    <location>
        <begin position="889"/>
        <end position="900"/>
    </location>
</feature>
<feature type="compositionally biased region" description="Low complexity" evidence="7">
    <location>
        <begin position="165"/>
        <end position="183"/>
    </location>
</feature>
<feature type="region of interest" description="Disordered" evidence="7">
    <location>
        <begin position="334"/>
        <end position="399"/>
    </location>
</feature>
<feature type="transmembrane region" description="Helical" evidence="6">
    <location>
        <begin position="1276"/>
        <end position="1294"/>
    </location>
</feature>
<feature type="region of interest" description="Disordered" evidence="7">
    <location>
        <begin position="1100"/>
        <end position="1130"/>
    </location>
</feature>